<name>A0A4R3L4R3_9BACL</name>
<evidence type="ECO:0000313" key="2">
    <source>
        <dbReference type="Proteomes" id="UP000294937"/>
    </source>
</evidence>
<proteinExistence type="predicted"/>
<dbReference type="AlphaFoldDB" id="A0A4R3L4R3"/>
<dbReference type="EMBL" id="SMAG01000005">
    <property type="protein sequence ID" value="TCS93945.1"/>
    <property type="molecule type" value="Genomic_DNA"/>
</dbReference>
<evidence type="ECO:0000313" key="1">
    <source>
        <dbReference type="EMBL" id="TCS93945.1"/>
    </source>
</evidence>
<dbReference type="RefSeq" id="WP_131925338.1">
    <property type="nucleotide sequence ID" value="NZ_SMAG01000005.1"/>
</dbReference>
<dbReference type="Proteomes" id="UP000294937">
    <property type="component" value="Unassembled WGS sequence"/>
</dbReference>
<organism evidence="1 2">
    <name type="scientific">Hazenella coriacea</name>
    <dbReference type="NCBI Taxonomy" id="1179467"/>
    <lineage>
        <taxon>Bacteria</taxon>
        <taxon>Bacillati</taxon>
        <taxon>Bacillota</taxon>
        <taxon>Bacilli</taxon>
        <taxon>Bacillales</taxon>
        <taxon>Thermoactinomycetaceae</taxon>
        <taxon>Hazenella</taxon>
    </lineage>
</organism>
<reference evidence="1 2" key="1">
    <citation type="submission" date="2019-03" db="EMBL/GenBank/DDBJ databases">
        <title>Genomic Encyclopedia of Type Strains, Phase IV (KMG-IV): sequencing the most valuable type-strain genomes for metagenomic binning, comparative biology and taxonomic classification.</title>
        <authorList>
            <person name="Goeker M."/>
        </authorList>
    </citation>
    <scope>NUCLEOTIDE SEQUENCE [LARGE SCALE GENOMIC DNA]</scope>
    <source>
        <strain evidence="1 2">DSM 45707</strain>
    </source>
</reference>
<gene>
    <name evidence="1" type="ORF">EDD58_105156</name>
</gene>
<sequence length="69" mass="8495">MNPYENEAWEYDFNPDLEIEQYPPYPVYPNLPPYPINYPYPNPGYVPYPPFQPIFFPPPGRGYRRRRYY</sequence>
<accession>A0A4R3L4R3</accession>
<comment type="caution">
    <text evidence="1">The sequence shown here is derived from an EMBL/GenBank/DDBJ whole genome shotgun (WGS) entry which is preliminary data.</text>
</comment>
<keyword evidence="2" id="KW-1185">Reference proteome</keyword>
<protein>
    <submittedName>
        <fullName evidence="1">Uncharacterized protein</fullName>
    </submittedName>
</protein>